<dbReference type="PANTHER" id="PTHR45699:SF3">
    <property type="entry name" value="LARGE RIBOSOMAL SUBUNIT PROTEIN UL10"/>
    <property type="match status" value="1"/>
</dbReference>
<dbReference type="InterPro" id="IPR050323">
    <property type="entry name" value="Ribosomal_protein_uL10"/>
</dbReference>
<keyword evidence="2" id="KW-0689">Ribosomal protein</keyword>
<organism evidence="4 5">
    <name type="scientific">Dendrobium chrysotoxum</name>
    <name type="common">Orchid</name>
    <dbReference type="NCBI Taxonomy" id="161865"/>
    <lineage>
        <taxon>Eukaryota</taxon>
        <taxon>Viridiplantae</taxon>
        <taxon>Streptophyta</taxon>
        <taxon>Embryophyta</taxon>
        <taxon>Tracheophyta</taxon>
        <taxon>Spermatophyta</taxon>
        <taxon>Magnoliopsida</taxon>
        <taxon>Liliopsida</taxon>
        <taxon>Asparagales</taxon>
        <taxon>Orchidaceae</taxon>
        <taxon>Epidendroideae</taxon>
        <taxon>Malaxideae</taxon>
        <taxon>Dendrobiinae</taxon>
        <taxon>Dendrobium</taxon>
    </lineage>
</organism>
<reference evidence="4 5" key="1">
    <citation type="journal article" date="2021" name="Hortic Res">
        <title>Chromosome-scale assembly of the Dendrobium chrysotoxum genome enhances the understanding of orchid evolution.</title>
        <authorList>
            <person name="Zhang Y."/>
            <person name="Zhang G.Q."/>
            <person name="Zhang D."/>
            <person name="Liu X.D."/>
            <person name="Xu X.Y."/>
            <person name="Sun W.H."/>
            <person name="Yu X."/>
            <person name="Zhu X."/>
            <person name="Wang Z.W."/>
            <person name="Zhao X."/>
            <person name="Zhong W.Y."/>
            <person name="Chen H."/>
            <person name="Yin W.L."/>
            <person name="Huang T."/>
            <person name="Niu S.C."/>
            <person name="Liu Z.J."/>
        </authorList>
    </citation>
    <scope>NUCLEOTIDE SEQUENCE [LARGE SCALE GENOMIC DNA]</scope>
    <source>
        <strain evidence="4">Lindl</strain>
    </source>
</reference>
<dbReference type="PANTHER" id="PTHR45699">
    <property type="entry name" value="60S ACIDIC RIBOSOMAL PROTEIN P0"/>
    <property type="match status" value="1"/>
</dbReference>
<proteinExistence type="inferred from homology"/>
<dbReference type="Proteomes" id="UP000775213">
    <property type="component" value="Unassembled WGS sequence"/>
</dbReference>
<evidence type="ECO:0000313" key="4">
    <source>
        <dbReference type="EMBL" id="KAH0464850.1"/>
    </source>
</evidence>
<dbReference type="InterPro" id="IPR001790">
    <property type="entry name" value="Ribosomal_uL10"/>
</dbReference>
<comment type="similarity">
    <text evidence="1">Belongs to the universal ribosomal protein uL10 family.</text>
</comment>
<dbReference type="GO" id="GO:0000027">
    <property type="term" value="P:ribosomal large subunit assembly"/>
    <property type="evidence" value="ECO:0007669"/>
    <property type="project" value="TreeGrafter"/>
</dbReference>
<comment type="caution">
    <text evidence="4">The sequence shown here is derived from an EMBL/GenBank/DDBJ whole genome shotgun (WGS) entry which is preliminary data.</text>
</comment>
<dbReference type="GO" id="GO:0003735">
    <property type="term" value="F:structural constituent of ribosome"/>
    <property type="evidence" value="ECO:0007669"/>
    <property type="project" value="TreeGrafter"/>
</dbReference>
<sequence length="118" mass="13519">MRFSVCFRRKRKESRFSACFRRKGNEFRGKDDGEALQSREEGQVRQEAVPHVGRVQQVLIALADNVRSNQLKNIRKGLRGDSIILMGNNTLIMRCIKTHAEKSGNQVYLSLLPLLVSF</sequence>
<evidence type="ECO:0000256" key="3">
    <source>
        <dbReference type="ARBA" id="ARBA00023274"/>
    </source>
</evidence>
<evidence type="ECO:0000256" key="2">
    <source>
        <dbReference type="ARBA" id="ARBA00022980"/>
    </source>
</evidence>
<dbReference type="AlphaFoldDB" id="A0AAV7GSJ2"/>
<dbReference type="GO" id="GO:0002181">
    <property type="term" value="P:cytoplasmic translation"/>
    <property type="evidence" value="ECO:0007669"/>
    <property type="project" value="TreeGrafter"/>
</dbReference>
<evidence type="ECO:0000256" key="1">
    <source>
        <dbReference type="ARBA" id="ARBA00008889"/>
    </source>
</evidence>
<dbReference type="GO" id="GO:0070180">
    <property type="term" value="F:large ribosomal subunit rRNA binding"/>
    <property type="evidence" value="ECO:0007669"/>
    <property type="project" value="TreeGrafter"/>
</dbReference>
<gene>
    <name evidence="4" type="ORF">IEQ34_004953</name>
</gene>
<accession>A0AAV7GSJ2</accession>
<dbReference type="EMBL" id="JAGFBR010000006">
    <property type="protein sequence ID" value="KAH0464850.1"/>
    <property type="molecule type" value="Genomic_DNA"/>
</dbReference>
<keyword evidence="3" id="KW-0687">Ribonucleoprotein</keyword>
<keyword evidence="5" id="KW-1185">Reference proteome</keyword>
<dbReference type="Gene3D" id="3.30.70.1730">
    <property type="match status" value="1"/>
</dbReference>
<name>A0AAV7GSJ2_DENCH</name>
<dbReference type="Pfam" id="PF00466">
    <property type="entry name" value="Ribosomal_L10"/>
    <property type="match status" value="1"/>
</dbReference>
<dbReference type="GO" id="GO:0022625">
    <property type="term" value="C:cytosolic large ribosomal subunit"/>
    <property type="evidence" value="ECO:0007669"/>
    <property type="project" value="TreeGrafter"/>
</dbReference>
<protein>
    <submittedName>
        <fullName evidence="4">Uncharacterized protein</fullName>
    </submittedName>
</protein>
<evidence type="ECO:0000313" key="5">
    <source>
        <dbReference type="Proteomes" id="UP000775213"/>
    </source>
</evidence>
<dbReference type="InterPro" id="IPR043141">
    <property type="entry name" value="Ribosomal_uL10-like_sf"/>
</dbReference>